<feature type="coiled-coil region" evidence="1">
    <location>
        <begin position="216"/>
        <end position="247"/>
    </location>
</feature>
<organism evidence="3">
    <name type="scientific">Heliothis virescens</name>
    <name type="common">Tobacco budworm moth</name>
    <dbReference type="NCBI Taxonomy" id="7102"/>
    <lineage>
        <taxon>Eukaryota</taxon>
        <taxon>Metazoa</taxon>
        <taxon>Ecdysozoa</taxon>
        <taxon>Arthropoda</taxon>
        <taxon>Hexapoda</taxon>
        <taxon>Insecta</taxon>
        <taxon>Pterygota</taxon>
        <taxon>Neoptera</taxon>
        <taxon>Endopterygota</taxon>
        <taxon>Lepidoptera</taxon>
        <taxon>Glossata</taxon>
        <taxon>Ditrysia</taxon>
        <taxon>Noctuoidea</taxon>
        <taxon>Noctuidae</taxon>
        <taxon>Heliothinae</taxon>
        <taxon>Heliothis</taxon>
    </lineage>
</organism>
<proteinExistence type="predicted"/>
<sequence length="714" mass="82331">MATLSEDYYLRRYYLENEDVPTQSMIKRKMTPKLAAVFFKDMDPKLKVVAGLEPPLAGGGSNWYVCPKTIFNKSRAVLKPIDQEHLNKLNHDGIVQFGGHALIAHQKILAEEEEMKILESDAVWKDTIALKCHRFYDESVVRQSTQNTEFLTSAFEEFSNLYRTSLSNIEKLIHEGVVKDIKNIKDYVGFKMNNRYKILLKYQAISLSNSYTEKLMQDKANAKEKFIEQLETIRAETTEKYHDLKLDKQAAVERVRQFLECQKLACQVYVALKEKEECSKEMQEIKHRHEKKLKHLSEDFVNFELNLAIQKDRKIQELNSIWLKKVSHVVKKFQMYVSYCLKVLPEYADFFINMEKFMLLQVNEALDNPNAESIVAVEEERAPTPVPQAKPFYLFCDRGYKAKLDQELCPKPSGTSSSAQLLPAVIVNKRCMYAACDNFEQFTNKIKDYIHGYDAGIKDDLIYEHFVPVKCTSSQQLKEIKLESSLLQVLQQKMSDIDITKYSACGVPYCFCASLEDDKTPIRTSERATGEVGLTNPTSSNNKTVSDKSMMEHKKEPKIESYIKYLEPKACGCVKTCKKHLAEHLPPYMINKSKFEAVELPDYETCSITVLKKLVEEAKTREQRSPSVLSTPKTRDMWTQYSDEEFDWLCTCFSHSSTDLSSKSDTKTNDRFDLDKVSPSYMTSKPSSFAIDRAHSLKQLIDEAPELLEIFKKK</sequence>
<feature type="region of interest" description="Disordered" evidence="2">
    <location>
        <begin position="526"/>
        <end position="551"/>
    </location>
</feature>
<comment type="caution">
    <text evidence="3">The sequence shown here is derived from an EMBL/GenBank/DDBJ whole genome shotgun (WGS) entry which is preliminary data.</text>
</comment>
<dbReference type="EMBL" id="NWSH01000623">
    <property type="protein sequence ID" value="PCG75210.1"/>
    <property type="molecule type" value="Genomic_DNA"/>
</dbReference>
<evidence type="ECO:0000256" key="2">
    <source>
        <dbReference type="SAM" id="MobiDB-lite"/>
    </source>
</evidence>
<evidence type="ECO:0000313" key="3">
    <source>
        <dbReference type="EMBL" id="PCG75210.1"/>
    </source>
</evidence>
<accession>A0A2A4JUX3</accession>
<dbReference type="STRING" id="7102.A0A2A4JUX3"/>
<feature type="compositionally biased region" description="Polar residues" evidence="2">
    <location>
        <begin position="535"/>
        <end position="544"/>
    </location>
</feature>
<protein>
    <submittedName>
        <fullName evidence="3">Uncharacterized protein</fullName>
    </submittedName>
</protein>
<reference evidence="3" key="1">
    <citation type="submission" date="2017-09" db="EMBL/GenBank/DDBJ databases">
        <title>Contemporary evolution of a Lepidopteran species, Heliothis virescens, in response to modern agricultural practices.</title>
        <authorList>
            <person name="Fritz M.L."/>
            <person name="Deyonke A.M."/>
            <person name="Papanicolaou A."/>
            <person name="Micinski S."/>
            <person name="Westbrook J."/>
            <person name="Gould F."/>
        </authorList>
    </citation>
    <scope>NUCLEOTIDE SEQUENCE [LARGE SCALE GENOMIC DNA]</scope>
    <source>
        <strain evidence="3">HvINT-</strain>
        <tissue evidence="3">Whole body</tissue>
    </source>
</reference>
<evidence type="ECO:0000256" key="1">
    <source>
        <dbReference type="SAM" id="Coils"/>
    </source>
</evidence>
<keyword evidence="1" id="KW-0175">Coiled coil</keyword>
<gene>
    <name evidence="3" type="ORF">B5V51_12080</name>
</gene>
<dbReference type="AlphaFoldDB" id="A0A2A4JUX3"/>
<name>A0A2A4JUX3_HELVI</name>